<evidence type="ECO:0000313" key="4">
    <source>
        <dbReference type="Proteomes" id="UP000095284"/>
    </source>
</evidence>
<sequence>MPSMYSTQIPENSMASGSTPTSENKESKNYLRYFESSCGSLVENEFNNRKNPSGLMEMGIGMRSPMSYLRMLELQRQQNMKVLKERAWEGA</sequence>
<organism evidence="4 6">
    <name type="scientific">Bursaphelenchus xylophilus</name>
    <name type="common">Pinewood nematode worm</name>
    <name type="synonym">Aphelenchoides xylophilus</name>
    <dbReference type="NCBI Taxonomy" id="6326"/>
    <lineage>
        <taxon>Eukaryota</taxon>
        <taxon>Metazoa</taxon>
        <taxon>Ecdysozoa</taxon>
        <taxon>Nematoda</taxon>
        <taxon>Chromadorea</taxon>
        <taxon>Rhabditida</taxon>
        <taxon>Tylenchina</taxon>
        <taxon>Tylenchomorpha</taxon>
        <taxon>Aphelenchoidea</taxon>
        <taxon>Aphelenchoididae</taxon>
        <taxon>Bursaphelenchus</taxon>
    </lineage>
</organism>
<reference evidence="3" key="2">
    <citation type="submission" date="2020-08" db="EMBL/GenBank/DDBJ databases">
        <authorList>
            <person name="Kikuchi T."/>
        </authorList>
    </citation>
    <scope>NUCLEOTIDE SEQUENCE</scope>
    <source>
        <strain evidence="2">Ka4C1</strain>
    </source>
</reference>
<evidence type="ECO:0000313" key="3">
    <source>
        <dbReference type="EMBL" id="CAG9131637.1"/>
    </source>
</evidence>
<evidence type="ECO:0000313" key="6">
    <source>
        <dbReference type="WBParaSite" id="BXY_0101600.1"/>
    </source>
</evidence>
<protein>
    <submittedName>
        <fullName evidence="2">(pine wood nematode) hypothetical protein</fullName>
    </submittedName>
</protein>
<dbReference type="AlphaFoldDB" id="A0A1I7RJY4"/>
<accession>A0A1I7RJY4</accession>
<name>A0A1I7RJY4_BURXY</name>
<evidence type="ECO:0000313" key="5">
    <source>
        <dbReference type="Proteomes" id="UP000659654"/>
    </source>
</evidence>
<dbReference type="EMBL" id="CAJFDI010000006">
    <property type="protein sequence ID" value="CAD5235306.1"/>
    <property type="molecule type" value="Genomic_DNA"/>
</dbReference>
<gene>
    <name evidence="2" type="ORF">BXYJ_LOCUS15397</name>
</gene>
<evidence type="ECO:0000256" key="1">
    <source>
        <dbReference type="SAM" id="MobiDB-lite"/>
    </source>
</evidence>
<evidence type="ECO:0000313" key="2">
    <source>
        <dbReference type="EMBL" id="CAD5235306.1"/>
    </source>
</evidence>
<reference evidence="6" key="1">
    <citation type="submission" date="2016-11" db="UniProtKB">
        <authorList>
            <consortium name="WormBaseParasite"/>
        </authorList>
    </citation>
    <scope>IDENTIFICATION</scope>
</reference>
<dbReference type="Proteomes" id="UP000659654">
    <property type="component" value="Unassembled WGS sequence"/>
</dbReference>
<dbReference type="WBParaSite" id="BXY_0101600.1">
    <property type="protein sequence ID" value="BXY_0101600.1"/>
    <property type="gene ID" value="BXY_0101600"/>
</dbReference>
<dbReference type="EMBL" id="CAJFCV020000006">
    <property type="protein sequence ID" value="CAG9131637.1"/>
    <property type="molecule type" value="Genomic_DNA"/>
</dbReference>
<dbReference type="OrthoDB" id="10425299at2759"/>
<dbReference type="Proteomes" id="UP000582659">
    <property type="component" value="Unassembled WGS sequence"/>
</dbReference>
<dbReference type="Proteomes" id="UP000095284">
    <property type="component" value="Unplaced"/>
</dbReference>
<feature type="compositionally biased region" description="Polar residues" evidence="1">
    <location>
        <begin position="1"/>
        <end position="22"/>
    </location>
</feature>
<feature type="region of interest" description="Disordered" evidence="1">
    <location>
        <begin position="1"/>
        <end position="28"/>
    </location>
</feature>
<keyword evidence="5" id="KW-1185">Reference proteome</keyword>
<proteinExistence type="predicted"/>